<evidence type="ECO:0000256" key="1">
    <source>
        <dbReference type="ARBA" id="ARBA00001968"/>
    </source>
</evidence>
<feature type="region of interest" description="Disordered" evidence="3">
    <location>
        <begin position="134"/>
        <end position="175"/>
    </location>
</feature>
<evidence type="ECO:0000313" key="4">
    <source>
        <dbReference type="EMBL" id="KAK2082684.1"/>
    </source>
</evidence>
<dbReference type="Pfam" id="PF02545">
    <property type="entry name" value="Maf"/>
    <property type="match status" value="1"/>
</dbReference>
<feature type="region of interest" description="Disordered" evidence="3">
    <location>
        <begin position="1"/>
        <end position="69"/>
    </location>
</feature>
<proteinExistence type="predicted"/>
<dbReference type="SUPFAM" id="SSF52972">
    <property type="entry name" value="ITPase-like"/>
    <property type="match status" value="1"/>
</dbReference>
<protein>
    <submittedName>
        <fullName evidence="4">Uncharacterized protein</fullName>
    </submittedName>
</protein>
<comment type="caution">
    <text evidence="4">The sequence shown here is derived from an EMBL/GenBank/DDBJ whole genome shotgun (WGS) entry which is preliminary data.</text>
</comment>
<feature type="compositionally biased region" description="Basic and acidic residues" evidence="3">
    <location>
        <begin position="165"/>
        <end position="175"/>
    </location>
</feature>
<dbReference type="EMBL" id="JASSZA010000023">
    <property type="protein sequence ID" value="KAK2082684.1"/>
    <property type="molecule type" value="Genomic_DNA"/>
</dbReference>
<dbReference type="InterPro" id="IPR003697">
    <property type="entry name" value="Maf-like"/>
</dbReference>
<organism evidence="4 5">
    <name type="scientific">Saguinus oedipus</name>
    <name type="common">Cotton-top tamarin</name>
    <name type="synonym">Oedipomidas oedipus</name>
    <dbReference type="NCBI Taxonomy" id="9490"/>
    <lineage>
        <taxon>Eukaryota</taxon>
        <taxon>Metazoa</taxon>
        <taxon>Chordata</taxon>
        <taxon>Craniata</taxon>
        <taxon>Vertebrata</taxon>
        <taxon>Euteleostomi</taxon>
        <taxon>Mammalia</taxon>
        <taxon>Eutheria</taxon>
        <taxon>Euarchontoglires</taxon>
        <taxon>Primates</taxon>
        <taxon>Haplorrhini</taxon>
        <taxon>Platyrrhini</taxon>
        <taxon>Cebidae</taxon>
        <taxon>Callitrichinae</taxon>
        <taxon>Saguinus</taxon>
    </lineage>
</organism>
<dbReference type="Proteomes" id="UP001266305">
    <property type="component" value="Unassembled WGS sequence"/>
</dbReference>
<dbReference type="Gene3D" id="3.90.950.10">
    <property type="match status" value="1"/>
</dbReference>
<comment type="cofactor">
    <cofactor evidence="1">
        <name>a divalent metal cation</name>
        <dbReference type="ChEBI" id="CHEBI:60240"/>
    </cofactor>
</comment>
<evidence type="ECO:0000313" key="5">
    <source>
        <dbReference type="Proteomes" id="UP001266305"/>
    </source>
</evidence>
<name>A0ABQ9TD64_SAGOE</name>
<reference evidence="4 5" key="1">
    <citation type="submission" date="2023-05" db="EMBL/GenBank/DDBJ databases">
        <title>B98-5 Cell Line De Novo Hybrid Assembly: An Optical Mapping Approach.</title>
        <authorList>
            <person name="Kananen K."/>
            <person name="Auerbach J.A."/>
            <person name="Kautto E."/>
            <person name="Blachly J.S."/>
        </authorList>
    </citation>
    <scope>NUCLEOTIDE SEQUENCE [LARGE SCALE GENOMIC DNA]</scope>
    <source>
        <strain evidence="4">B95-8</strain>
        <tissue evidence="4">Cell line</tissue>
    </source>
</reference>
<accession>A0ABQ9TD64</accession>
<keyword evidence="5" id="KW-1185">Reference proteome</keyword>
<sequence length="175" mass="18853">MWDGNPGNVGQGTPEMWEAEPGECGKQNPGNVGRGTPGHVRREPGKVGRRTQGMREGEPRECATRVPGSDKAGGYGIQALGGMLVESVHGDFLNVVGFPLNQFCKQLMQLFHLPRPEDLQRVKHDSIPAVDTFEDLSVMDEGNPAPTRKDKAGAGVAREATAEAEGNRTRETLPP</sequence>
<feature type="compositionally biased region" description="Basic and acidic residues" evidence="3">
    <location>
        <begin position="53"/>
        <end position="63"/>
    </location>
</feature>
<gene>
    <name evidence="4" type="ORF">P7K49_037920</name>
</gene>
<dbReference type="InterPro" id="IPR029001">
    <property type="entry name" value="ITPase-like_fam"/>
</dbReference>
<keyword evidence="2" id="KW-0378">Hydrolase</keyword>
<dbReference type="PANTHER" id="PTHR43213">
    <property type="entry name" value="BIFUNCTIONAL DTTP/UTP PYROPHOSPHATASE/METHYLTRANSFERASE PROTEIN-RELATED"/>
    <property type="match status" value="1"/>
</dbReference>
<evidence type="ECO:0000256" key="3">
    <source>
        <dbReference type="SAM" id="MobiDB-lite"/>
    </source>
</evidence>
<evidence type="ECO:0000256" key="2">
    <source>
        <dbReference type="ARBA" id="ARBA00022801"/>
    </source>
</evidence>
<dbReference type="PANTHER" id="PTHR43213:SF5">
    <property type="entry name" value="BIFUNCTIONAL DTTP_UTP PYROPHOSPHATASE_METHYLTRANSFERASE PROTEIN-RELATED"/>
    <property type="match status" value="1"/>
</dbReference>